<keyword evidence="1" id="KW-0472">Membrane</keyword>
<evidence type="ECO:0000313" key="2">
    <source>
        <dbReference type="EMBL" id="RQO96794.1"/>
    </source>
</evidence>
<dbReference type="AlphaFoldDB" id="A0A3N7HAC1"/>
<organism evidence="2 3">
    <name type="scientific">Populus trichocarpa</name>
    <name type="common">Western balsam poplar</name>
    <name type="synonym">Populus balsamifera subsp. trichocarpa</name>
    <dbReference type="NCBI Taxonomy" id="3694"/>
    <lineage>
        <taxon>Eukaryota</taxon>
        <taxon>Viridiplantae</taxon>
        <taxon>Streptophyta</taxon>
        <taxon>Embryophyta</taxon>
        <taxon>Tracheophyta</taxon>
        <taxon>Spermatophyta</taxon>
        <taxon>Magnoliopsida</taxon>
        <taxon>eudicotyledons</taxon>
        <taxon>Gunneridae</taxon>
        <taxon>Pentapetalae</taxon>
        <taxon>rosids</taxon>
        <taxon>fabids</taxon>
        <taxon>Malpighiales</taxon>
        <taxon>Salicaceae</taxon>
        <taxon>Saliceae</taxon>
        <taxon>Populus</taxon>
    </lineage>
</organism>
<dbReference type="EMBL" id="CM009299">
    <property type="protein sequence ID" value="RQO96794.1"/>
    <property type="molecule type" value="Genomic_DNA"/>
</dbReference>
<sequence length="58" mass="6558">MVFGSTEQQGHCNLYMTVDEITRNVALLPAILRGLALGCLLLFFNSRSCHGLLRFLRF</sequence>
<feature type="transmembrane region" description="Helical" evidence="1">
    <location>
        <begin position="25"/>
        <end position="44"/>
    </location>
</feature>
<keyword evidence="1" id="KW-1133">Transmembrane helix</keyword>
<reference evidence="2 3" key="1">
    <citation type="journal article" date="2006" name="Science">
        <title>The genome of black cottonwood, Populus trichocarpa (Torr. &amp; Gray).</title>
        <authorList>
            <person name="Tuskan G.A."/>
            <person name="Difazio S."/>
            <person name="Jansson S."/>
            <person name="Bohlmann J."/>
            <person name="Grigoriev I."/>
            <person name="Hellsten U."/>
            <person name="Putnam N."/>
            <person name="Ralph S."/>
            <person name="Rombauts S."/>
            <person name="Salamov A."/>
            <person name="Schein J."/>
            <person name="Sterck L."/>
            <person name="Aerts A."/>
            <person name="Bhalerao R.R."/>
            <person name="Bhalerao R.P."/>
            <person name="Blaudez D."/>
            <person name="Boerjan W."/>
            <person name="Brun A."/>
            <person name="Brunner A."/>
            <person name="Busov V."/>
            <person name="Campbell M."/>
            <person name="Carlson J."/>
            <person name="Chalot M."/>
            <person name="Chapman J."/>
            <person name="Chen G.L."/>
            <person name="Cooper D."/>
            <person name="Coutinho P.M."/>
            <person name="Couturier J."/>
            <person name="Covert S."/>
            <person name="Cronk Q."/>
            <person name="Cunningham R."/>
            <person name="Davis J."/>
            <person name="Degroeve S."/>
            <person name="Dejardin A."/>
            <person name="Depamphilis C."/>
            <person name="Detter J."/>
            <person name="Dirks B."/>
            <person name="Dubchak I."/>
            <person name="Duplessis S."/>
            <person name="Ehlting J."/>
            <person name="Ellis B."/>
            <person name="Gendler K."/>
            <person name="Goodstein D."/>
            <person name="Gribskov M."/>
            <person name="Grimwood J."/>
            <person name="Groover A."/>
            <person name="Gunter L."/>
            <person name="Hamberger B."/>
            <person name="Heinze B."/>
            <person name="Helariutta Y."/>
            <person name="Henrissat B."/>
            <person name="Holligan D."/>
            <person name="Holt R."/>
            <person name="Huang W."/>
            <person name="Islam-Faridi N."/>
            <person name="Jones S."/>
            <person name="Jones-Rhoades M."/>
            <person name="Jorgensen R."/>
            <person name="Joshi C."/>
            <person name="Kangasjarvi J."/>
            <person name="Karlsson J."/>
            <person name="Kelleher C."/>
            <person name="Kirkpatrick R."/>
            <person name="Kirst M."/>
            <person name="Kohler A."/>
            <person name="Kalluri U."/>
            <person name="Larimer F."/>
            <person name="Leebens-Mack J."/>
            <person name="Leple J.C."/>
            <person name="Locascio P."/>
            <person name="Lou Y."/>
            <person name="Lucas S."/>
            <person name="Martin F."/>
            <person name="Montanini B."/>
            <person name="Napoli C."/>
            <person name="Nelson D.R."/>
            <person name="Nelson C."/>
            <person name="Nieminen K."/>
            <person name="Nilsson O."/>
            <person name="Pereda V."/>
            <person name="Peter G."/>
            <person name="Philippe R."/>
            <person name="Pilate G."/>
            <person name="Poliakov A."/>
            <person name="Razumovskaya J."/>
            <person name="Richardson P."/>
            <person name="Rinaldi C."/>
            <person name="Ritland K."/>
            <person name="Rouze P."/>
            <person name="Ryaboy D."/>
            <person name="Schmutz J."/>
            <person name="Schrader J."/>
            <person name="Segerman B."/>
            <person name="Shin H."/>
            <person name="Siddiqui A."/>
            <person name="Sterky F."/>
            <person name="Terry A."/>
            <person name="Tsai C.J."/>
            <person name="Uberbacher E."/>
            <person name="Unneberg P."/>
            <person name="Vahala J."/>
            <person name="Wall K."/>
            <person name="Wessler S."/>
            <person name="Yang G."/>
            <person name="Yin T."/>
            <person name="Douglas C."/>
            <person name="Marra M."/>
            <person name="Sandberg G."/>
            <person name="Van de Peer Y."/>
            <person name="Rokhsar D."/>
        </authorList>
    </citation>
    <scope>NUCLEOTIDE SEQUENCE [LARGE SCALE GENOMIC DNA]</scope>
    <source>
        <strain evidence="3">cv. Nisqually</strain>
    </source>
</reference>
<evidence type="ECO:0000313" key="3">
    <source>
        <dbReference type="Proteomes" id="UP000006729"/>
    </source>
</evidence>
<accession>A0A3N7HAC1</accession>
<dbReference type="InParanoid" id="A0A3N7HAC1"/>
<name>A0A3N7HAC1_POPTR</name>
<keyword evidence="1" id="KW-0812">Transmembrane</keyword>
<evidence type="ECO:0000256" key="1">
    <source>
        <dbReference type="SAM" id="Phobius"/>
    </source>
</evidence>
<dbReference type="Proteomes" id="UP000006729">
    <property type="component" value="Chromosome 10"/>
</dbReference>
<keyword evidence="3" id="KW-1185">Reference proteome</keyword>
<gene>
    <name evidence="2" type="ORF">POPTR_010G160550</name>
</gene>
<protein>
    <submittedName>
        <fullName evidence="2">Uncharacterized protein</fullName>
    </submittedName>
</protein>
<proteinExistence type="predicted"/>